<keyword evidence="3 4" id="KW-0408">Iron</keyword>
<dbReference type="RefSeq" id="WP_093973560.1">
    <property type="nucleotide sequence ID" value="NZ_FXXQ01000004.1"/>
</dbReference>
<feature type="signal peptide" evidence="5">
    <location>
        <begin position="1"/>
        <end position="18"/>
    </location>
</feature>
<keyword evidence="2 4" id="KW-0479">Metal-binding</keyword>
<evidence type="ECO:0000256" key="2">
    <source>
        <dbReference type="ARBA" id="ARBA00022723"/>
    </source>
</evidence>
<sequence length="241" mass="26101">MLKLLTVILVLVASSASAQTKEITLSAPDELVADGFLKYILPRFSLKTGVRINLSSSPAELEIGESGTPVFRREDKVYFVSKVDGPHADTFLNWMASDIGKRTIDGFKPEGGPIYSSDVGVQTEEEEVVLTGDIKLGAEVSLGKCGRCHVVSDENRMDAIGSTPSFALMRNFADWQERFQAFYVLKPHGAFTQVKDVTAPFPEHLPSPIAPIEVTLDEIDAITAFVGSIEAADLGAPLNTK</sequence>
<evidence type="ECO:0000256" key="3">
    <source>
        <dbReference type="ARBA" id="ARBA00023004"/>
    </source>
</evidence>
<proteinExistence type="predicted"/>
<dbReference type="GO" id="GO:0009055">
    <property type="term" value="F:electron transfer activity"/>
    <property type="evidence" value="ECO:0007669"/>
    <property type="project" value="InterPro"/>
</dbReference>
<feature type="domain" description="Cytochrome c" evidence="6">
    <location>
        <begin position="132"/>
        <end position="230"/>
    </location>
</feature>
<gene>
    <name evidence="7" type="ORF">BOA8489_01708</name>
</gene>
<keyword evidence="5" id="KW-0732">Signal</keyword>
<dbReference type="InterPro" id="IPR036909">
    <property type="entry name" value="Cyt_c-like_dom_sf"/>
</dbReference>
<keyword evidence="8" id="KW-1185">Reference proteome</keyword>
<accession>A0A238IYP0</accession>
<evidence type="ECO:0000256" key="5">
    <source>
        <dbReference type="SAM" id="SignalP"/>
    </source>
</evidence>
<dbReference type="OrthoDB" id="7365807at2"/>
<protein>
    <recommendedName>
        <fullName evidence="6">Cytochrome c domain-containing protein</fullName>
    </recommendedName>
</protein>
<evidence type="ECO:0000256" key="1">
    <source>
        <dbReference type="ARBA" id="ARBA00022617"/>
    </source>
</evidence>
<name>A0A238IYP0_9RHOB</name>
<organism evidence="7 8">
    <name type="scientific">Boseongicola aestuarii</name>
    <dbReference type="NCBI Taxonomy" id="1470561"/>
    <lineage>
        <taxon>Bacteria</taxon>
        <taxon>Pseudomonadati</taxon>
        <taxon>Pseudomonadota</taxon>
        <taxon>Alphaproteobacteria</taxon>
        <taxon>Rhodobacterales</taxon>
        <taxon>Paracoccaceae</taxon>
        <taxon>Boseongicola</taxon>
    </lineage>
</organism>
<dbReference type="InterPro" id="IPR009056">
    <property type="entry name" value="Cyt_c-like_dom"/>
</dbReference>
<keyword evidence="1 4" id="KW-0349">Heme</keyword>
<dbReference type="GO" id="GO:0046872">
    <property type="term" value="F:metal ion binding"/>
    <property type="evidence" value="ECO:0007669"/>
    <property type="project" value="UniProtKB-KW"/>
</dbReference>
<dbReference type="Proteomes" id="UP000201838">
    <property type="component" value="Unassembled WGS sequence"/>
</dbReference>
<evidence type="ECO:0000313" key="8">
    <source>
        <dbReference type="Proteomes" id="UP000201838"/>
    </source>
</evidence>
<feature type="chain" id="PRO_5012647131" description="Cytochrome c domain-containing protein" evidence="5">
    <location>
        <begin position="19"/>
        <end position="241"/>
    </location>
</feature>
<dbReference type="EMBL" id="FXXQ01000004">
    <property type="protein sequence ID" value="SMX23598.1"/>
    <property type="molecule type" value="Genomic_DNA"/>
</dbReference>
<dbReference type="GO" id="GO:0020037">
    <property type="term" value="F:heme binding"/>
    <property type="evidence" value="ECO:0007669"/>
    <property type="project" value="InterPro"/>
</dbReference>
<dbReference type="PROSITE" id="PS51007">
    <property type="entry name" value="CYTC"/>
    <property type="match status" value="1"/>
</dbReference>
<reference evidence="7 8" key="1">
    <citation type="submission" date="2017-05" db="EMBL/GenBank/DDBJ databases">
        <authorList>
            <person name="Song R."/>
            <person name="Chenine A.L."/>
            <person name="Ruprecht R.M."/>
        </authorList>
    </citation>
    <scope>NUCLEOTIDE SEQUENCE [LARGE SCALE GENOMIC DNA]</scope>
    <source>
        <strain evidence="7 8">CECT 8489</strain>
    </source>
</reference>
<dbReference type="AlphaFoldDB" id="A0A238IYP0"/>
<dbReference type="SUPFAM" id="SSF46626">
    <property type="entry name" value="Cytochrome c"/>
    <property type="match status" value="1"/>
</dbReference>
<evidence type="ECO:0000256" key="4">
    <source>
        <dbReference type="PROSITE-ProRule" id="PRU00433"/>
    </source>
</evidence>
<evidence type="ECO:0000259" key="6">
    <source>
        <dbReference type="PROSITE" id="PS51007"/>
    </source>
</evidence>
<evidence type="ECO:0000313" key="7">
    <source>
        <dbReference type="EMBL" id="SMX23598.1"/>
    </source>
</evidence>